<evidence type="ECO:0000256" key="10">
    <source>
        <dbReference type="SAM" id="SignalP"/>
    </source>
</evidence>
<keyword evidence="5 9" id="KW-1133">Transmembrane helix</keyword>
<evidence type="ECO:0000256" key="4">
    <source>
        <dbReference type="ARBA" id="ARBA00022729"/>
    </source>
</evidence>
<gene>
    <name evidence="12" type="ORF">HKI87_08g54160</name>
</gene>
<dbReference type="PANTHER" id="PTHR22811">
    <property type="entry name" value="TRANSMEMBRANE EMP24 DOMAIN-CONTAINING PROTEIN"/>
    <property type="match status" value="1"/>
</dbReference>
<keyword evidence="4 10" id="KW-0732">Signal</keyword>
<dbReference type="GO" id="GO:0016020">
    <property type="term" value="C:membrane"/>
    <property type="evidence" value="ECO:0007669"/>
    <property type="project" value="UniProtKB-SubCell"/>
</dbReference>
<feature type="coiled-coil region" evidence="8">
    <location>
        <begin position="169"/>
        <end position="196"/>
    </location>
</feature>
<proteinExistence type="inferred from homology"/>
<evidence type="ECO:0000256" key="5">
    <source>
        <dbReference type="ARBA" id="ARBA00022989"/>
    </source>
</evidence>
<accession>A0AAX4PCA9</accession>
<keyword evidence="3 7" id="KW-0812">Transmembrane</keyword>
<evidence type="ECO:0000256" key="2">
    <source>
        <dbReference type="ARBA" id="ARBA00007104"/>
    </source>
</evidence>
<feature type="domain" description="GOLD" evidence="11">
    <location>
        <begin position="46"/>
        <end position="155"/>
    </location>
</feature>
<reference evidence="12 13" key="1">
    <citation type="submission" date="2024-03" db="EMBL/GenBank/DDBJ databases">
        <title>Complete genome sequence of the green alga Chloropicon roscoffensis RCC1871.</title>
        <authorList>
            <person name="Lemieux C."/>
            <person name="Pombert J.-F."/>
            <person name="Otis C."/>
            <person name="Turmel M."/>
        </authorList>
    </citation>
    <scope>NUCLEOTIDE SEQUENCE [LARGE SCALE GENOMIC DNA]</scope>
    <source>
        <strain evidence="12 13">RCC1871</strain>
    </source>
</reference>
<dbReference type="Proteomes" id="UP001472866">
    <property type="component" value="Chromosome 08"/>
</dbReference>
<feature type="chain" id="PRO_5043579049" evidence="10">
    <location>
        <begin position="38"/>
        <end position="243"/>
    </location>
</feature>
<evidence type="ECO:0000256" key="9">
    <source>
        <dbReference type="SAM" id="Phobius"/>
    </source>
</evidence>
<dbReference type="PROSITE" id="PS50866">
    <property type="entry name" value="GOLD"/>
    <property type="match status" value="1"/>
</dbReference>
<evidence type="ECO:0000256" key="7">
    <source>
        <dbReference type="RuleBase" id="RU003827"/>
    </source>
</evidence>
<dbReference type="AlphaFoldDB" id="A0AAX4PCA9"/>
<evidence type="ECO:0000256" key="1">
    <source>
        <dbReference type="ARBA" id="ARBA00004479"/>
    </source>
</evidence>
<dbReference type="EMBL" id="CP151508">
    <property type="protein sequence ID" value="WZN63863.1"/>
    <property type="molecule type" value="Genomic_DNA"/>
</dbReference>
<feature type="signal peptide" evidence="10">
    <location>
        <begin position="1"/>
        <end position="37"/>
    </location>
</feature>
<keyword evidence="13" id="KW-1185">Reference proteome</keyword>
<organism evidence="12 13">
    <name type="scientific">Chloropicon roscoffensis</name>
    <dbReference type="NCBI Taxonomy" id="1461544"/>
    <lineage>
        <taxon>Eukaryota</taxon>
        <taxon>Viridiplantae</taxon>
        <taxon>Chlorophyta</taxon>
        <taxon>Chloropicophyceae</taxon>
        <taxon>Chloropicales</taxon>
        <taxon>Chloropicaceae</taxon>
        <taxon>Chloropicon</taxon>
    </lineage>
</organism>
<evidence type="ECO:0000256" key="8">
    <source>
        <dbReference type="SAM" id="Coils"/>
    </source>
</evidence>
<evidence type="ECO:0000313" key="12">
    <source>
        <dbReference type="EMBL" id="WZN63863.1"/>
    </source>
</evidence>
<keyword evidence="6 9" id="KW-0472">Membrane</keyword>
<protein>
    <submittedName>
        <fullName evidence="12">Transmembrane emp24 domain-containing protein</fullName>
    </submittedName>
</protein>
<name>A0AAX4PCA9_9CHLO</name>
<dbReference type="InterPro" id="IPR015720">
    <property type="entry name" value="Emp24-like"/>
</dbReference>
<evidence type="ECO:0000256" key="6">
    <source>
        <dbReference type="ARBA" id="ARBA00023136"/>
    </source>
</evidence>
<feature type="transmembrane region" description="Helical" evidence="9">
    <location>
        <begin position="213"/>
        <end position="233"/>
    </location>
</feature>
<sequence length="243" mass="27424">MLGRGVGVHGVARARLSTSWSMVAAALALAMIGAAQAMTFDMQYQTKCLFQDIENGQAATIEWRAISKGSMEEHMRERANVFSEEDADQIPLNVVVTSPVPRSKPLEQFTGHSEGKVYISADHGEHDGDYKICFTAPDAATASDVKLLVDWRVGALAQDWEVLAKKEHIDHISVELKKYEDLVKEMRQEMLHMKKVDKVGYQTREAAHKRVEFFSFLSMVVCISFTVGQYFFLKRFFKGKKLL</sequence>
<evidence type="ECO:0000256" key="3">
    <source>
        <dbReference type="ARBA" id="ARBA00022692"/>
    </source>
</evidence>
<evidence type="ECO:0000259" key="11">
    <source>
        <dbReference type="PROSITE" id="PS50866"/>
    </source>
</evidence>
<keyword evidence="8" id="KW-0175">Coiled coil</keyword>
<dbReference type="InterPro" id="IPR009038">
    <property type="entry name" value="GOLD_dom"/>
</dbReference>
<comment type="subcellular location">
    <subcellularLocation>
        <location evidence="1 7">Membrane</location>
        <topology evidence="1 7">Single-pass type I membrane protein</topology>
    </subcellularLocation>
</comment>
<dbReference type="Pfam" id="PF01105">
    <property type="entry name" value="EMP24_GP25L"/>
    <property type="match status" value="1"/>
</dbReference>
<comment type="similarity">
    <text evidence="2 7">Belongs to the EMP24/GP25L family.</text>
</comment>
<evidence type="ECO:0000313" key="13">
    <source>
        <dbReference type="Proteomes" id="UP001472866"/>
    </source>
</evidence>
<dbReference type="SMART" id="SM01190">
    <property type="entry name" value="EMP24_GP25L"/>
    <property type="match status" value="1"/>
</dbReference>